<dbReference type="AlphaFoldDB" id="B7HHC1"/>
<name>B7HHC1_BACC4</name>
<dbReference type="EMBL" id="CP001176">
    <property type="protein sequence ID" value="ACK58837.1"/>
    <property type="molecule type" value="Genomic_DNA"/>
</dbReference>
<dbReference type="KEGG" id="bcb:BCB4264_A1420"/>
<reference evidence="1 2" key="1">
    <citation type="submission" date="2008-10" db="EMBL/GenBank/DDBJ databases">
        <title>Genome sequence of Bacillus cereus B4264.</title>
        <authorList>
            <person name="Dodson R.J."/>
            <person name="Durkin A.S."/>
            <person name="Rosovitz M.J."/>
            <person name="Rasko D.A."/>
            <person name="Hoffmaster A."/>
            <person name="Ravel J."/>
            <person name="Sutton G."/>
        </authorList>
    </citation>
    <scope>NUCLEOTIDE SEQUENCE [LARGE SCALE GENOMIC DNA]</scope>
    <source>
        <strain evidence="1 2">B4264</strain>
    </source>
</reference>
<protein>
    <submittedName>
        <fullName evidence="1">Uncharacterized protein</fullName>
    </submittedName>
</protein>
<evidence type="ECO:0000313" key="2">
    <source>
        <dbReference type="Proteomes" id="UP000007096"/>
    </source>
</evidence>
<accession>B7HHC1</accession>
<dbReference type="HOGENOM" id="CLU_3304177_0_0_9"/>
<gene>
    <name evidence="1" type="ordered locus">BCB4264_A1420</name>
</gene>
<organism evidence="1 2">
    <name type="scientific">Bacillus cereus (strain B4264)</name>
    <dbReference type="NCBI Taxonomy" id="405532"/>
    <lineage>
        <taxon>Bacteria</taxon>
        <taxon>Bacillati</taxon>
        <taxon>Bacillota</taxon>
        <taxon>Bacilli</taxon>
        <taxon>Bacillales</taxon>
        <taxon>Bacillaceae</taxon>
        <taxon>Bacillus</taxon>
        <taxon>Bacillus cereus group</taxon>
    </lineage>
</organism>
<evidence type="ECO:0000313" key="1">
    <source>
        <dbReference type="EMBL" id="ACK58837.1"/>
    </source>
</evidence>
<sequence>MSVTRLVNIIFPPISFISSLFDKLSPAFARVALHMKRIY</sequence>
<proteinExistence type="predicted"/>
<dbReference type="Proteomes" id="UP000007096">
    <property type="component" value="Chromosome"/>
</dbReference>